<dbReference type="CDD" id="cd00567">
    <property type="entry name" value="ACAD"/>
    <property type="match status" value="1"/>
</dbReference>
<evidence type="ECO:0000256" key="1">
    <source>
        <dbReference type="ARBA" id="ARBA00001974"/>
    </source>
</evidence>
<comment type="similarity">
    <text evidence="2">Belongs to the acyl-CoA dehydrogenase family.</text>
</comment>
<protein>
    <submittedName>
        <fullName evidence="8">Putative acyl-CoA dehydrogenase</fullName>
    </submittedName>
</protein>
<dbReference type="SUPFAM" id="SSF47203">
    <property type="entry name" value="Acyl-CoA dehydrogenase C-terminal domain-like"/>
    <property type="match status" value="1"/>
</dbReference>
<dbReference type="EMBL" id="BAWF01000022">
    <property type="protein sequence ID" value="GAF45544.1"/>
    <property type="molecule type" value="Genomic_DNA"/>
</dbReference>
<evidence type="ECO:0000259" key="6">
    <source>
        <dbReference type="Pfam" id="PF00441"/>
    </source>
</evidence>
<dbReference type="InterPro" id="IPR009075">
    <property type="entry name" value="AcylCo_DH/oxidase_C"/>
</dbReference>
<dbReference type="GO" id="GO:0003995">
    <property type="term" value="F:acyl-CoA dehydrogenase activity"/>
    <property type="evidence" value="ECO:0007669"/>
    <property type="project" value="TreeGrafter"/>
</dbReference>
<feature type="domain" description="Acyl-CoA dehydrogenase/oxidase N-terminal" evidence="7">
    <location>
        <begin position="6"/>
        <end position="92"/>
    </location>
</feature>
<name>X0PRK2_RHOWR</name>
<evidence type="ECO:0000256" key="4">
    <source>
        <dbReference type="ARBA" id="ARBA00022827"/>
    </source>
</evidence>
<evidence type="ECO:0000256" key="2">
    <source>
        <dbReference type="ARBA" id="ARBA00009347"/>
    </source>
</evidence>
<keyword evidence="5" id="KW-0560">Oxidoreductase</keyword>
<dbReference type="InterPro" id="IPR037069">
    <property type="entry name" value="AcylCoA_DH/ox_N_sf"/>
</dbReference>
<dbReference type="InterPro" id="IPR036250">
    <property type="entry name" value="AcylCo_DH-like_C"/>
</dbReference>
<accession>X0PRK2</accession>
<sequence>MDYVLSEEQRALQTTARAILESEGGTGPARRAAEAPSDSFDAFDGRLLNAASTAGWLGLGIAEEQGGSGGSTIEQLLIAIELGRTVAPLSLFGCALTAEFLARVDERNSDLLTGIADGSVRPSWALTEKFRPWQAEAVALRGTSNNGGLRLNGSKCYAVDADSGTMLLVTARTEHADLVVAAVDVDAAGVHVERQQTLDLSRHLCRVDFDACLVDSEAILATGSEAEWLTGRVLRLGALLAAAESLGVAERLLELTVSYAKERVQFGQPIGSFQAIKHKCADLRIRLEGARTLLYVAAMHHDRDTPSAARYVHMAKANTNDAAVEIAGEALQIHGGIGMTWEHDLHLFLRRARVNAALFGTTGEHRRAALACALHDRAVVAVGAQR</sequence>
<proteinExistence type="inferred from homology"/>
<dbReference type="InterPro" id="IPR013786">
    <property type="entry name" value="AcylCoA_DH/ox_N"/>
</dbReference>
<dbReference type="Proteomes" id="UP000019491">
    <property type="component" value="Unassembled WGS sequence"/>
</dbReference>
<comment type="cofactor">
    <cofactor evidence="1">
        <name>FAD</name>
        <dbReference type="ChEBI" id="CHEBI:57692"/>
    </cofactor>
</comment>
<dbReference type="InterPro" id="IPR046373">
    <property type="entry name" value="Acyl-CoA_Oxase/DH_mid-dom_sf"/>
</dbReference>
<feature type="domain" description="Acyl-CoA dehydrogenase/oxidase C-terminal" evidence="6">
    <location>
        <begin position="234"/>
        <end position="367"/>
    </location>
</feature>
<keyword evidence="4" id="KW-0274">FAD</keyword>
<reference evidence="8 9" key="1">
    <citation type="submission" date="2014-02" db="EMBL/GenBank/DDBJ databases">
        <title>Whole genome shotgun sequence of Rhodococcus wratislaviensis NBRC 100605.</title>
        <authorList>
            <person name="Hosoyama A."/>
            <person name="Tsuchikane K."/>
            <person name="Yoshida I."/>
            <person name="Ohji S."/>
            <person name="Ichikawa N."/>
            <person name="Yamazoe A."/>
            <person name="Fujita N."/>
        </authorList>
    </citation>
    <scope>NUCLEOTIDE SEQUENCE [LARGE SCALE GENOMIC DNA]</scope>
    <source>
        <strain evidence="8 9">NBRC 100605</strain>
    </source>
</reference>
<dbReference type="PANTHER" id="PTHR43884:SF20">
    <property type="entry name" value="ACYL-COA DEHYDROGENASE FADE28"/>
    <property type="match status" value="1"/>
</dbReference>
<dbReference type="SUPFAM" id="SSF56645">
    <property type="entry name" value="Acyl-CoA dehydrogenase NM domain-like"/>
    <property type="match status" value="1"/>
</dbReference>
<evidence type="ECO:0000313" key="8">
    <source>
        <dbReference type="EMBL" id="GAF45544.1"/>
    </source>
</evidence>
<gene>
    <name evidence="8" type="ORF">RW1_022_01240</name>
</gene>
<dbReference type="GO" id="GO:0050660">
    <property type="term" value="F:flavin adenine dinucleotide binding"/>
    <property type="evidence" value="ECO:0007669"/>
    <property type="project" value="InterPro"/>
</dbReference>
<dbReference type="Gene3D" id="1.10.540.10">
    <property type="entry name" value="Acyl-CoA dehydrogenase/oxidase, N-terminal domain"/>
    <property type="match status" value="1"/>
</dbReference>
<dbReference type="Gene3D" id="1.20.140.10">
    <property type="entry name" value="Butyryl-CoA Dehydrogenase, subunit A, domain 3"/>
    <property type="match status" value="1"/>
</dbReference>
<evidence type="ECO:0000256" key="3">
    <source>
        <dbReference type="ARBA" id="ARBA00022630"/>
    </source>
</evidence>
<keyword evidence="3" id="KW-0285">Flavoprotein</keyword>
<dbReference type="InterPro" id="IPR009100">
    <property type="entry name" value="AcylCoA_DH/oxidase_NM_dom_sf"/>
</dbReference>
<comment type="caution">
    <text evidence="8">The sequence shown here is derived from an EMBL/GenBank/DDBJ whole genome shotgun (WGS) entry which is preliminary data.</text>
</comment>
<organism evidence="8 9">
    <name type="scientific">Rhodococcus wratislaviensis NBRC 100605</name>
    <dbReference type="NCBI Taxonomy" id="1219028"/>
    <lineage>
        <taxon>Bacteria</taxon>
        <taxon>Bacillati</taxon>
        <taxon>Actinomycetota</taxon>
        <taxon>Actinomycetes</taxon>
        <taxon>Mycobacteriales</taxon>
        <taxon>Nocardiaceae</taxon>
        <taxon>Rhodococcus</taxon>
    </lineage>
</organism>
<dbReference type="AlphaFoldDB" id="X0PRK2"/>
<dbReference type="Pfam" id="PF00441">
    <property type="entry name" value="Acyl-CoA_dh_1"/>
    <property type="match status" value="1"/>
</dbReference>
<evidence type="ECO:0000313" key="9">
    <source>
        <dbReference type="Proteomes" id="UP000019491"/>
    </source>
</evidence>
<dbReference type="Gene3D" id="2.40.110.10">
    <property type="entry name" value="Butyryl-CoA Dehydrogenase, subunit A, domain 2"/>
    <property type="match status" value="1"/>
</dbReference>
<keyword evidence="9" id="KW-1185">Reference proteome</keyword>
<dbReference type="PANTHER" id="PTHR43884">
    <property type="entry name" value="ACYL-COA DEHYDROGENASE"/>
    <property type="match status" value="1"/>
</dbReference>
<evidence type="ECO:0000259" key="7">
    <source>
        <dbReference type="Pfam" id="PF02771"/>
    </source>
</evidence>
<evidence type="ECO:0000256" key="5">
    <source>
        <dbReference type="ARBA" id="ARBA00023002"/>
    </source>
</evidence>
<dbReference type="Pfam" id="PF02771">
    <property type="entry name" value="Acyl-CoA_dh_N"/>
    <property type="match status" value="1"/>
</dbReference>